<evidence type="ECO:0000313" key="3">
    <source>
        <dbReference type="Proteomes" id="UP000663866"/>
    </source>
</evidence>
<gene>
    <name evidence="2" type="ORF">OVN521_LOCUS48104</name>
</gene>
<evidence type="ECO:0000313" key="2">
    <source>
        <dbReference type="EMBL" id="CAF4692334.1"/>
    </source>
</evidence>
<comment type="caution">
    <text evidence="2">The sequence shown here is derived from an EMBL/GenBank/DDBJ whole genome shotgun (WGS) entry which is preliminary data.</text>
</comment>
<feature type="compositionally biased region" description="Acidic residues" evidence="1">
    <location>
        <begin position="28"/>
        <end position="38"/>
    </location>
</feature>
<feature type="compositionally biased region" description="Basic and acidic residues" evidence="1">
    <location>
        <begin position="1"/>
        <end position="10"/>
    </location>
</feature>
<evidence type="ECO:0000256" key="1">
    <source>
        <dbReference type="SAM" id="MobiDB-lite"/>
    </source>
</evidence>
<name>A0A821HZE0_9BILA</name>
<dbReference type="AlphaFoldDB" id="A0A821HZE0"/>
<dbReference type="EMBL" id="CAJOBG010098305">
    <property type="protein sequence ID" value="CAF4692334.1"/>
    <property type="molecule type" value="Genomic_DNA"/>
</dbReference>
<reference evidence="2" key="1">
    <citation type="submission" date="2021-02" db="EMBL/GenBank/DDBJ databases">
        <authorList>
            <person name="Nowell W R."/>
        </authorList>
    </citation>
    <scope>NUCLEOTIDE SEQUENCE</scope>
</reference>
<keyword evidence="3" id="KW-1185">Reference proteome</keyword>
<feature type="compositionally biased region" description="Polar residues" evidence="1">
    <location>
        <begin position="59"/>
        <end position="75"/>
    </location>
</feature>
<proteinExistence type="predicted"/>
<protein>
    <submittedName>
        <fullName evidence="2">Uncharacterized protein</fullName>
    </submittedName>
</protein>
<feature type="non-terminal residue" evidence="2">
    <location>
        <position position="75"/>
    </location>
</feature>
<dbReference type="Proteomes" id="UP000663866">
    <property type="component" value="Unassembled WGS sequence"/>
</dbReference>
<feature type="region of interest" description="Disordered" evidence="1">
    <location>
        <begin position="1"/>
        <end position="75"/>
    </location>
</feature>
<feature type="non-terminal residue" evidence="2">
    <location>
        <position position="1"/>
    </location>
</feature>
<organism evidence="2 3">
    <name type="scientific">Rotaria magnacalcarata</name>
    <dbReference type="NCBI Taxonomy" id="392030"/>
    <lineage>
        <taxon>Eukaryota</taxon>
        <taxon>Metazoa</taxon>
        <taxon>Spiralia</taxon>
        <taxon>Gnathifera</taxon>
        <taxon>Rotifera</taxon>
        <taxon>Eurotatoria</taxon>
        <taxon>Bdelloidea</taxon>
        <taxon>Philodinida</taxon>
        <taxon>Philodinidae</taxon>
        <taxon>Rotaria</taxon>
    </lineage>
</organism>
<accession>A0A821HZE0</accession>
<sequence>EVKNEPKEEAITPTARRGRKRKIVTEENSNDEDNDTQNEESFGDKENLSTRRSARPRKSVTTESMSTGNSKTSSQ</sequence>